<keyword evidence="18" id="KW-0238">DNA-binding</keyword>
<evidence type="ECO:0000256" key="9">
    <source>
        <dbReference type="ARBA" id="ARBA00022705"/>
    </source>
</evidence>
<name>A0A346BP96_9CIRC</name>
<comment type="cofactor">
    <cofactor evidence="2">
        <name>Mg(2+)</name>
        <dbReference type="ChEBI" id="CHEBI:18420"/>
    </cofactor>
</comment>
<dbReference type="GO" id="GO:0004519">
    <property type="term" value="F:endonuclease activity"/>
    <property type="evidence" value="ECO:0007669"/>
    <property type="project" value="UniProtKB-KW"/>
</dbReference>
<dbReference type="GO" id="GO:0016779">
    <property type="term" value="F:nucleotidyltransferase activity"/>
    <property type="evidence" value="ECO:0007669"/>
    <property type="project" value="UniProtKB-KW"/>
</dbReference>
<evidence type="ECO:0000256" key="20">
    <source>
        <dbReference type="ARBA" id="ARBA00030754"/>
    </source>
</evidence>
<dbReference type="SUPFAM" id="SSF52540">
    <property type="entry name" value="P-loop containing nucleoside triphosphate hydrolases"/>
    <property type="match status" value="1"/>
</dbReference>
<comment type="similarity">
    <text evidence="4">Belongs to the nanoviruses/circoviruses replication-associated protein family.</text>
</comment>
<dbReference type="KEGG" id="vg:41702584"/>
<protein>
    <recommendedName>
        <fullName evidence="5">Replication-associated protein</fullName>
    </recommendedName>
    <alternativeName>
        <fullName evidence="20">ATP-dependent helicase Rep</fullName>
    </alternativeName>
    <alternativeName>
        <fullName evidence="21">RepP</fullName>
    </alternativeName>
</protein>
<dbReference type="Pfam" id="PF00910">
    <property type="entry name" value="RNA_helicase"/>
    <property type="match status" value="1"/>
</dbReference>
<keyword evidence="7" id="KW-0808">Transferase</keyword>
<dbReference type="GO" id="GO:0003723">
    <property type="term" value="F:RNA binding"/>
    <property type="evidence" value="ECO:0007669"/>
    <property type="project" value="InterPro"/>
</dbReference>
<comment type="cofactor">
    <cofactor evidence="1">
        <name>Mn(2+)</name>
        <dbReference type="ChEBI" id="CHEBI:29035"/>
    </cofactor>
</comment>
<evidence type="ECO:0000256" key="11">
    <source>
        <dbReference type="ARBA" id="ARBA00022723"/>
    </source>
</evidence>
<dbReference type="InterPro" id="IPR027417">
    <property type="entry name" value="P-loop_NTPase"/>
</dbReference>
<evidence type="ECO:0000256" key="17">
    <source>
        <dbReference type="ARBA" id="ARBA00023124"/>
    </source>
</evidence>
<evidence type="ECO:0000256" key="5">
    <source>
        <dbReference type="ARBA" id="ARBA00014531"/>
    </source>
</evidence>
<evidence type="ECO:0000256" key="16">
    <source>
        <dbReference type="ARBA" id="ARBA00022840"/>
    </source>
</evidence>
<evidence type="ECO:0000256" key="19">
    <source>
        <dbReference type="ARBA" id="ARBA00023268"/>
    </source>
</evidence>
<evidence type="ECO:0000256" key="10">
    <source>
        <dbReference type="ARBA" id="ARBA00022722"/>
    </source>
</evidence>
<dbReference type="Gene3D" id="3.40.1310.20">
    <property type="match status" value="1"/>
</dbReference>
<evidence type="ECO:0000256" key="13">
    <source>
        <dbReference type="ARBA" id="ARBA00022759"/>
    </source>
</evidence>
<dbReference type="GO" id="GO:0005524">
    <property type="term" value="F:ATP binding"/>
    <property type="evidence" value="ECO:0007669"/>
    <property type="project" value="UniProtKB-KW"/>
</dbReference>
<keyword evidence="19" id="KW-0511">Multifunctional enzyme</keyword>
<keyword evidence="9" id="KW-0235">DNA replication</keyword>
<evidence type="ECO:0000256" key="21">
    <source>
        <dbReference type="ARBA" id="ARBA00032243"/>
    </source>
</evidence>
<evidence type="ECO:0000256" key="2">
    <source>
        <dbReference type="ARBA" id="ARBA00001946"/>
    </source>
</evidence>
<evidence type="ECO:0000256" key="4">
    <source>
        <dbReference type="ARBA" id="ARBA00008545"/>
    </source>
</evidence>
<comment type="catalytic activity">
    <reaction evidence="22">
        <text>ATP + H2O = ADP + phosphate + H(+)</text>
        <dbReference type="Rhea" id="RHEA:13065"/>
        <dbReference type="ChEBI" id="CHEBI:15377"/>
        <dbReference type="ChEBI" id="CHEBI:15378"/>
        <dbReference type="ChEBI" id="CHEBI:30616"/>
        <dbReference type="ChEBI" id="CHEBI:43474"/>
        <dbReference type="ChEBI" id="CHEBI:456216"/>
    </reaction>
</comment>
<accession>A0A346BP96</accession>
<evidence type="ECO:0000256" key="12">
    <source>
        <dbReference type="ARBA" id="ARBA00022741"/>
    </source>
</evidence>
<dbReference type="Proteomes" id="UP000281649">
    <property type="component" value="Segment"/>
</dbReference>
<keyword evidence="10" id="KW-0540">Nuclease</keyword>
<dbReference type="Pfam" id="PF02407">
    <property type="entry name" value="Viral_Rep"/>
    <property type="match status" value="1"/>
</dbReference>
<keyword evidence="6" id="KW-1048">Host nucleus</keyword>
<feature type="domain" description="CRESS-DNA virus Rep endonuclease" evidence="23">
    <location>
        <begin position="1"/>
        <end position="99"/>
    </location>
</feature>
<evidence type="ECO:0000256" key="7">
    <source>
        <dbReference type="ARBA" id="ARBA00022679"/>
    </source>
</evidence>
<dbReference type="EMBL" id="MH545516">
    <property type="protein sequence ID" value="AXL65893.1"/>
    <property type="molecule type" value="Genomic_DNA"/>
</dbReference>
<keyword evidence="8" id="KW-0548">Nucleotidyltransferase</keyword>
<dbReference type="GO" id="GO:0003724">
    <property type="term" value="F:RNA helicase activity"/>
    <property type="evidence" value="ECO:0007669"/>
    <property type="project" value="InterPro"/>
</dbReference>
<proteinExistence type="inferred from homology"/>
<keyword evidence="17" id="KW-0190">Covalent protein-DNA linkage</keyword>
<keyword evidence="12" id="KW-0547">Nucleotide-binding</keyword>
<evidence type="ECO:0000256" key="6">
    <source>
        <dbReference type="ARBA" id="ARBA00022562"/>
    </source>
</evidence>
<evidence type="ECO:0000256" key="3">
    <source>
        <dbReference type="ARBA" id="ARBA00004147"/>
    </source>
</evidence>
<dbReference type="GO" id="GO:0042025">
    <property type="term" value="C:host cell nucleus"/>
    <property type="evidence" value="ECO:0007669"/>
    <property type="project" value="UniProtKB-SubCell"/>
</dbReference>
<keyword evidence="11" id="KW-0479">Metal-binding</keyword>
<evidence type="ECO:0000256" key="22">
    <source>
        <dbReference type="ARBA" id="ARBA00049360"/>
    </source>
</evidence>
<dbReference type="GO" id="GO:0006260">
    <property type="term" value="P:DNA replication"/>
    <property type="evidence" value="ECO:0007669"/>
    <property type="project" value="UniProtKB-KW"/>
</dbReference>
<dbReference type="InterPro" id="IPR049912">
    <property type="entry name" value="CRESS_DNA_REP"/>
</dbReference>
<evidence type="ECO:0000259" key="23">
    <source>
        <dbReference type="PROSITE" id="PS52020"/>
    </source>
</evidence>
<dbReference type="GO" id="GO:0046872">
    <property type="term" value="F:metal ion binding"/>
    <property type="evidence" value="ECO:0007669"/>
    <property type="project" value="UniProtKB-KW"/>
</dbReference>
<evidence type="ECO:0000256" key="18">
    <source>
        <dbReference type="ARBA" id="ARBA00023125"/>
    </source>
</evidence>
<evidence type="ECO:0000256" key="1">
    <source>
        <dbReference type="ARBA" id="ARBA00001936"/>
    </source>
</evidence>
<keyword evidence="15" id="KW-0347">Helicase</keyword>
<dbReference type="Gene3D" id="3.40.50.300">
    <property type="entry name" value="P-loop containing nucleotide triphosphate hydrolases"/>
    <property type="match status" value="1"/>
</dbReference>
<reference evidence="24" key="1">
    <citation type="journal article" date="2018" name="PeerJ">
        <title>Virus discovery in all three major lineages of terrestrial arthropods highlights the diversity of single-stranded DNA viruses associated with invertebrates.</title>
        <authorList>
            <person name="Rosario K."/>
            <person name="Mettel K.A."/>
            <person name="Benner B.E."/>
            <person name="Johnson R."/>
            <person name="Scott C."/>
            <person name="Yusseff-Vanegas S.Z."/>
            <person name="Baker C.C."/>
            <person name="Cassill D.L."/>
            <person name="Storer C."/>
            <person name="Varsani A."/>
            <person name="Breitbart M."/>
        </authorList>
    </citation>
    <scope>NUCLEOTIDE SEQUENCE [LARGE SCALE GENOMIC DNA]</scope>
    <source>
        <strain evidence="24">BC_I1647E_H3</strain>
    </source>
</reference>
<keyword evidence="13" id="KW-0255">Endonuclease</keyword>
<evidence type="ECO:0000313" key="24">
    <source>
        <dbReference type="EMBL" id="AXL65893.1"/>
    </source>
</evidence>
<evidence type="ECO:0000256" key="15">
    <source>
        <dbReference type="ARBA" id="ARBA00022806"/>
    </source>
</evidence>
<organism evidence="24">
    <name type="scientific">Soft spider associated circular virus 1</name>
    <dbReference type="NCBI Taxonomy" id="2293301"/>
    <lineage>
        <taxon>Viruses</taxon>
        <taxon>Monodnaviria</taxon>
        <taxon>Shotokuvirae</taxon>
        <taxon>Cressdnaviricota</taxon>
        <taxon>Arfiviricetes</taxon>
        <taxon>Cirlivirales</taxon>
        <taxon>Circoviridae</taxon>
        <taxon>Cyclovirus</taxon>
        <taxon>Cyclovirus aasiak</taxon>
    </lineage>
</organism>
<dbReference type="RefSeq" id="YP_009551363.1">
    <property type="nucleotide sequence ID" value="NC_040324.1"/>
</dbReference>
<evidence type="ECO:0000256" key="14">
    <source>
        <dbReference type="ARBA" id="ARBA00022801"/>
    </source>
</evidence>
<comment type="subcellular location">
    <subcellularLocation>
        <location evidence="3">Host nucleus</location>
    </subcellularLocation>
</comment>
<dbReference type="GO" id="GO:0016787">
    <property type="term" value="F:hydrolase activity"/>
    <property type="evidence" value="ECO:0007669"/>
    <property type="project" value="UniProtKB-KW"/>
</dbReference>
<keyword evidence="25" id="KW-1185">Reference proteome</keyword>
<evidence type="ECO:0000256" key="8">
    <source>
        <dbReference type="ARBA" id="ARBA00022695"/>
    </source>
</evidence>
<sequence length="305" mass="35114">MAQGKRWCFTLNNYTDGDEERLRGLDVKYLCVGREVAPTTGTRHLQGFVNFRTCQRFNKARELIGTSAHLELAKGTDVQNKEYCCKSADFFEVCVQGQRTDLAAVAAACAVRGNSLEKVALEHPQEFIKYHRGIQRYYEIANPIQHRDFKTRVHVFVGPPGSGKSRLANACGEVNGEIYYKPRGEWWDGYRDQSTIVVDDFYGWLKYDELLKICDRYPYKVPVKGAYVEFTARNIFITSNEPIDNWYKFNGYDPAAIKRRVSVYMFINGLEPVYYIGPDDEWLSLKVKAEFKIACQNVLLDLDNN</sequence>
<dbReference type="PROSITE" id="PS52020">
    <property type="entry name" value="CRESS_DNA_REP"/>
    <property type="match status" value="1"/>
</dbReference>
<dbReference type="InterPro" id="IPR000605">
    <property type="entry name" value="Helicase_SF3_ssDNA/RNA_vir"/>
</dbReference>
<keyword evidence="16" id="KW-0067">ATP-binding</keyword>
<dbReference type="GeneID" id="41702584"/>
<evidence type="ECO:0000313" key="25">
    <source>
        <dbReference type="Proteomes" id="UP000281649"/>
    </source>
</evidence>
<dbReference type="GO" id="GO:0003677">
    <property type="term" value="F:DNA binding"/>
    <property type="evidence" value="ECO:0007669"/>
    <property type="project" value="UniProtKB-KW"/>
</dbReference>
<keyword evidence="14" id="KW-0378">Hydrolase</keyword>